<feature type="domain" description="POTRA" evidence="10">
    <location>
        <begin position="124"/>
        <end position="201"/>
    </location>
</feature>
<keyword evidence="2 8" id="KW-1134">Transmembrane beta strand</keyword>
<feature type="domain" description="POTRA" evidence="10">
    <location>
        <begin position="56"/>
        <end position="123"/>
    </location>
</feature>
<name>A0A916VRG0_9RHOB</name>
<evidence type="ECO:0000256" key="6">
    <source>
        <dbReference type="ARBA" id="ARBA00023136"/>
    </source>
</evidence>
<keyword evidence="4 8" id="KW-0732">Signal</keyword>
<evidence type="ECO:0000256" key="9">
    <source>
        <dbReference type="NCBIfam" id="TIGR03303"/>
    </source>
</evidence>
<dbReference type="Pfam" id="PF07244">
    <property type="entry name" value="POTRA"/>
    <property type="match status" value="5"/>
</dbReference>
<evidence type="ECO:0000256" key="4">
    <source>
        <dbReference type="ARBA" id="ARBA00022729"/>
    </source>
</evidence>
<gene>
    <name evidence="8 11" type="primary">bamA</name>
    <name evidence="11" type="ORF">GCM10011498_26490</name>
</gene>
<comment type="similarity">
    <text evidence="8">Belongs to the BamA family.</text>
</comment>
<evidence type="ECO:0000256" key="5">
    <source>
        <dbReference type="ARBA" id="ARBA00022737"/>
    </source>
</evidence>
<evidence type="ECO:0000256" key="7">
    <source>
        <dbReference type="ARBA" id="ARBA00023237"/>
    </source>
</evidence>
<dbReference type="NCBIfam" id="TIGR03303">
    <property type="entry name" value="OM_YaeT"/>
    <property type="match status" value="1"/>
</dbReference>
<evidence type="ECO:0000313" key="12">
    <source>
        <dbReference type="Proteomes" id="UP000628017"/>
    </source>
</evidence>
<dbReference type="InterPro" id="IPR010827">
    <property type="entry name" value="BamA/TamA_POTRA"/>
</dbReference>
<dbReference type="HAMAP" id="MF_01430">
    <property type="entry name" value="OM_assembly_BamA"/>
    <property type="match status" value="1"/>
</dbReference>
<keyword evidence="6 8" id="KW-0472">Membrane</keyword>
<dbReference type="Proteomes" id="UP000628017">
    <property type="component" value="Unassembled WGS sequence"/>
</dbReference>
<dbReference type="InterPro" id="IPR039910">
    <property type="entry name" value="D15-like"/>
</dbReference>
<keyword evidence="3 8" id="KW-0812">Transmembrane</keyword>
<organism evidence="11 12">
    <name type="scientific">Neptunicoccus cionae</name>
    <dbReference type="NCBI Taxonomy" id="2035344"/>
    <lineage>
        <taxon>Bacteria</taxon>
        <taxon>Pseudomonadati</taxon>
        <taxon>Pseudomonadota</taxon>
        <taxon>Alphaproteobacteria</taxon>
        <taxon>Rhodobacterales</taxon>
        <taxon>Paracoccaceae</taxon>
        <taxon>Neptunicoccus</taxon>
    </lineage>
</organism>
<dbReference type="PANTHER" id="PTHR12815:SF23">
    <property type="entry name" value="OUTER MEMBRANE PROTEIN ASSEMBLY FACTOR BAMA"/>
    <property type="match status" value="1"/>
</dbReference>
<feature type="domain" description="POTRA" evidence="10">
    <location>
        <begin position="377"/>
        <end position="450"/>
    </location>
</feature>
<dbReference type="PIRSF" id="PIRSF006076">
    <property type="entry name" value="OM_assembly_OMP85"/>
    <property type="match status" value="1"/>
</dbReference>
<evidence type="ECO:0000256" key="1">
    <source>
        <dbReference type="ARBA" id="ARBA00004370"/>
    </source>
</evidence>
<keyword evidence="7 8" id="KW-0998">Cell outer membrane</keyword>
<keyword evidence="5 8" id="KW-0677">Repeat</keyword>
<dbReference type="Gene3D" id="3.10.20.310">
    <property type="entry name" value="membrane protein fhac"/>
    <property type="match status" value="5"/>
</dbReference>
<comment type="caution">
    <text evidence="11">The sequence shown here is derived from an EMBL/GenBank/DDBJ whole genome shotgun (WGS) entry which is preliminary data.</text>
</comment>
<evidence type="ECO:0000313" key="11">
    <source>
        <dbReference type="EMBL" id="GGA24190.1"/>
    </source>
</evidence>
<proteinExistence type="inferred from homology"/>
<dbReference type="Pfam" id="PF01103">
    <property type="entry name" value="Omp85"/>
    <property type="match status" value="1"/>
</dbReference>
<evidence type="ECO:0000256" key="2">
    <source>
        <dbReference type="ARBA" id="ARBA00022452"/>
    </source>
</evidence>
<dbReference type="PANTHER" id="PTHR12815">
    <property type="entry name" value="SORTING AND ASSEMBLY MACHINERY SAMM50 PROTEIN FAMILY MEMBER"/>
    <property type="match status" value="1"/>
</dbReference>
<keyword evidence="12" id="KW-1185">Reference proteome</keyword>
<evidence type="ECO:0000256" key="3">
    <source>
        <dbReference type="ARBA" id="ARBA00022692"/>
    </source>
</evidence>
<reference evidence="11" key="1">
    <citation type="journal article" date="2014" name="Int. J. Syst. Evol. Microbiol.">
        <title>Complete genome sequence of Corynebacterium casei LMG S-19264T (=DSM 44701T), isolated from a smear-ripened cheese.</title>
        <authorList>
            <consortium name="US DOE Joint Genome Institute (JGI-PGF)"/>
            <person name="Walter F."/>
            <person name="Albersmeier A."/>
            <person name="Kalinowski J."/>
            <person name="Ruckert C."/>
        </authorList>
    </citation>
    <scope>NUCLEOTIDE SEQUENCE</scope>
    <source>
        <strain evidence="11">CGMCC 1.15880</strain>
    </source>
</reference>
<dbReference type="InterPro" id="IPR034746">
    <property type="entry name" value="POTRA"/>
</dbReference>
<evidence type="ECO:0000256" key="8">
    <source>
        <dbReference type="HAMAP-Rule" id="MF_01430"/>
    </source>
</evidence>
<dbReference type="GO" id="GO:0009279">
    <property type="term" value="C:cell outer membrane"/>
    <property type="evidence" value="ECO:0007669"/>
    <property type="project" value="UniProtKB-SubCell"/>
</dbReference>
<dbReference type="EMBL" id="BMKA01000003">
    <property type="protein sequence ID" value="GGA24190.1"/>
    <property type="molecule type" value="Genomic_DNA"/>
</dbReference>
<comment type="subcellular location">
    <subcellularLocation>
        <location evidence="8">Cell outer membrane</location>
    </subcellularLocation>
    <subcellularLocation>
        <location evidence="1">Membrane</location>
    </subcellularLocation>
</comment>
<comment type="subunit">
    <text evidence="8">Part of the Bam complex.</text>
</comment>
<dbReference type="InterPro" id="IPR023707">
    <property type="entry name" value="OM_assembly_BamA"/>
</dbReference>
<comment type="function">
    <text evidence="8">Part of the outer membrane protein assembly complex, which is involved in assembly and insertion of beta-barrel proteins into the outer membrane.</text>
</comment>
<evidence type="ECO:0000259" key="10">
    <source>
        <dbReference type="PROSITE" id="PS51779"/>
    </source>
</evidence>
<dbReference type="GO" id="GO:0051205">
    <property type="term" value="P:protein insertion into membrane"/>
    <property type="evidence" value="ECO:0007669"/>
    <property type="project" value="UniProtKB-UniRule"/>
</dbReference>
<accession>A0A916VRG0</accession>
<reference evidence="11" key="2">
    <citation type="submission" date="2020-09" db="EMBL/GenBank/DDBJ databases">
        <authorList>
            <person name="Sun Q."/>
            <person name="Zhou Y."/>
        </authorList>
    </citation>
    <scope>NUCLEOTIDE SEQUENCE</scope>
    <source>
        <strain evidence="11">CGMCC 1.15880</strain>
    </source>
</reference>
<dbReference type="InterPro" id="IPR000184">
    <property type="entry name" value="Bac_surfAg_D15"/>
</dbReference>
<dbReference type="Gene3D" id="2.40.160.50">
    <property type="entry name" value="membrane protein fhac: a member of the omp85/tpsb transporter family"/>
    <property type="match status" value="1"/>
</dbReference>
<protein>
    <recommendedName>
        <fullName evidence="8 9">Outer membrane protein assembly factor BamA</fullName>
    </recommendedName>
</protein>
<dbReference type="PROSITE" id="PS51779">
    <property type="entry name" value="POTRA"/>
    <property type="match status" value="3"/>
</dbReference>
<dbReference type="AlphaFoldDB" id="A0A916VRG0"/>
<dbReference type="GO" id="GO:0043165">
    <property type="term" value="P:Gram-negative-bacterium-type cell outer membrane assembly"/>
    <property type="evidence" value="ECO:0007669"/>
    <property type="project" value="UniProtKB-UniRule"/>
</dbReference>
<sequence length="796" mass="87362">MKTLGVWDSMKTSQMSVRMKRNLKLGGAALALGVAAVPMNSVISLQSSMAYAQATARFSRVDVSGNQRIAADTVRSIAGVSAGVNVTPGQINTAVQNLYASGLFETVEVRPEGGRLVIDVAEYPTINAVAIEGNRRLKDEDLIGLVGSTPRRAYSPAQAEADTQALTNAYAQAGRLAAKIEPKIIRRSDNRVDLVFEVREGRVIEVNRISFTGNRKYSDRRLRGALETKQAGLFRTLVRKDTFIPERLDFDKEKLRNFYLKRGYIDAQVLSSSADFARERDSFGVNFQVQEGQQYRFGKLTLSSPEQDVNIEDYRSAMKVNEGRVYNPELVNTTLERLDVISAQLGLPFVQARPNVTRNDDTRTLDINFELARGQKRFVERIDIEGNSNTLDRVIRREFETVEGDPFNARKVQEATDRIRALGYFANVDVQTRQGSAPDQVVIDVNVEEQPTGSLGFGVGFGTDSGLSGSITLTEDNFLGRGQQVGVTISTTSDEREYSFTFTEPKMFDRDLSGTMTLSYQTTDDDDLTFNTSQILIRPSLEFPIGESSSLETSLQFASNEVIPDSDSSPLIRAEEGKKSSFGVGLGYTFDRRNSPVDPTAGFIFSIDQTLAGFAGDDKYYKAIANAKAYRSIFNEEVVLSAEIEGGYLKGLGGNTTSIIDRFQLGGNSLRGFESYGIGPRDVSLDGSGESYDAALGGNFYAVARLEASFPIGLPEEYGIYGGLFLDMGSLWGLDTTSAGGSTASSSDFELRSAIGVSLFWDTALGPLRFNFAKPIDYVEGVDKTESFNFTIDTRF</sequence>